<accession>A0A1X0DIA8</accession>
<dbReference type="PROSITE" id="PS50846">
    <property type="entry name" value="HMA_2"/>
    <property type="match status" value="1"/>
</dbReference>
<evidence type="ECO:0000313" key="3">
    <source>
        <dbReference type="Proteomes" id="UP000192801"/>
    </source>
</evidence>
<dbReference type="Gene3D" id="3.30.70.100">
    <property type="match status" value="1"/>
</dbReference>
<dbReference type="EMBL" id="MVHS01000009">
    <property type="protein sequence ID" value="ORA72143.1"/>
    <property type="molecule type" value="Genomic_DNA"/>
</dbReference>
<protein>
    <submittedName>
        <fullName evidence="2">Copper resistance protein CopZ</fullName>
    </submittedName>
</protein>
<organism evidence="2 3">
    <name type="scientific">Mycolicibacterium insubricum</name>
    <dbReference type="NCBI Taxonomy" id="444597"/>
    <lineage>
        <taxon>Bacteria</taxon>
        <taxon>Bacillati</taxon>
        <taxon>Actinomycetota</taxon>
        <taxon>Actinomycetes</taxon>
        <taxon>Mycobacteriales</taxon>
        <taxon>Mycobacteriaceae</taxon>
        <taxon>Mycolicibacterium</taxon>
    </lineage>
</organism>
<keyword evidence="3" id="KW-1185">Reference proteome</keyword>
<dbReference type="PROSITE" id="PS01047">
    <property type="entry name" value="HMA_1"/>
    <property type="match status" value="1"/>
</dbReference>
<dbReference type="GO" id="GO:0046872">
    <property type="term" value="F:metal ion binding"/>
    <property type="evidence" value="ECO:0007669"/>
    <property type="project" value="UniProtKB-KW"/>
</dbReference>
<evidence type="ECO:0000313" key="2">
    <source>
        <dbReference type="EMBL" id="ORA72143.1"/>
    </source>
</evidence>
<dbReference type="STRING" id="444597.BST26_05775"/>
<evidence type="ECO:0000256" key="1">
    <source>
        <dbReference type="ARBA" id="ARBA00022723"/>
    </source>
</evidence>
<dbReference type="SUPFAM" id="SSF55008">
    <property type="entry name" value="HMA, heavy metal-associated domain"/>
    <property type="match status" value="1"/>
</dbReference>
<reference evidence="2 3" key="1">
    <citation type="submission" date="2016-12" db="EMBL/GenBank/DDBJ databases">
        <title>The new phylogeny of genus Mycobacterium.</title>
        <authorList>
            <person name="Tortoli E."/>
            <person name="Trovato A."/>
            <person name="Cirillo D.M."/>
        </authorList>
    </citation>
    <scope>NUCLEOTIDE SEQUENCE [LARGE SCALE GENOMIC DNA]</scope>
    <source>
        <strain evidence="2 3">DSM 45130</strain>
    </source>
</reference>
<gene>
    <name evidence="2" type="ORF">BST26_05775</name>
</gene>
<keyword evidence="1" id="KW-0479">Metal-binding</keyword>
<dbReference type="InterPro" id="IPR006121">
    <property type="entry name" value="HMA_dom"/>
</dbReference>
<dbReference type="InterPro" id="IPR036163">
    <property type="entry name" value="HMA_dom_sf"/>
</dbReference>
<comment type="caution">
    <text evidence="2">The sequence shown here is derived from an EMBL/GenBank/DDBJ whole genome shotgun (WGS) entry which is preliminary data.</text>
</comment>
<name>A0A1X0DIA8_9MYCO</name>
<dbReference type="AlphaFoldDB" id="A0A1X0DIA8"/>
<dbReference type="Proteomes" id="UP000192801">
    <property type="component" value="Unassembled WGS sequence"/>
</dbReference>
<dbReference type="Pfam" id="PF00403">
    <property type="entry name" value="HMA"/>
    <property type="match status" value="1"/>
</dbReference>
<dbReference type="InterPro" id="IPR017969">
    <property type="entry name" value="Heavy-metal-associated_CS"/>
</dbReference>
<proteinExistence type="predicted"/>
<dbReference type="OrthoDB" id="9813965at2"/>
<sequence>MSQTRTYQVRGMTCGHCAGAVTAELEKLGGVTAVAVEVVPQGDSPVTVTSTAALTDDAVRAAVAVAGYELVGTPSL</sequence>
<dbReference type="RefSeq" id="WP_083029816.1">
    <property type="nucleotide sequence ID" value="NZ_AP022618.1"/>
</dbReference>
<dbReference type="CDD" id="cd00371">
    <property type="entry name" value="HMA"/>
    <property type="match status" value="1"/>
</dbReference>